<proteinExistence type="predicted"/>
<dbReference type="InterPro" id="IPR025266">
    <property type="entry name" value="TerB_N"/>
</dbReference>
<evidence type="ECO:0000259" key="1">
    <source>
        <dbReference type="Pfam" id="PF13208"/>
    </source>
</evidence>
<reference evidence="3" key="2">
    <citation type="submission" date="2020-09" db="EMBL/GenBank/DDBJ databases">
        <authorList>
            <person name="Sun Q."/>
            <person name="Sedlacek I."/>
        </authorList>
    </citation>
    <scope>NUCLEOTIDE SEQUENCE</scope>
    <source>
        <strain evidence="3">CCM 8606</strain>
    </source>
</reference>
<dbReference type="SUPFAM" id="SSF142906">
    <property type="entry name" value="YjbR-like"/>
    <property type="match status" value="1"/>
</dbReference>
<reference evidence="3" key="1">
    <citation type="journal article" date="2014" name="Int. J. Syst. Evol. Microbiol.">
        <title>Complete genome sequence of Corynebacterium casei LMG S-19264T (=DSM 44701T), isolated from a smear-ripened cheese.</title>
        <authorList>
            <consortium name="US DOE Joint Genome Institute (JGI-PGF)"/>
            <person name="Walter F."/>
            <person name="Albersmeier A."/>
            <person name="Kalinowski J."/>
            <person name="Ruckert C."/>
        </authorList>
    </citation>
    <scope>NUCLEOTIDE SEQUENCE</scope>
    <source>
        <strain evidence="3">CCM 8606</strain>
    </source>
</reference>
<keyword evidence="4" id="KW-1185">Reference proteome</keyword>
<evidence type="ECO:0000259" key="2">
    <source>
        <dbReference type="Pfam" id="PF15615"/>
    </source>
</evidence>
<dbReference type="Gene3D" id="3.90.1150.30">
    <property type="match status" value="1"/>
</dbReference>
<feature type="domain" description="TerB N-terminal" evidence="1">
    <location>
        <begin position="167"/>
        <end position="346"/>
    </location>
</feature>
<dbReference type="Pfam" id="PF13208">
    <property type="entry name" value="TerB_N"/>
    <property type="match status" value="1"/>
</dbReference>
<accession>A0A8J3EVR1</accession>
<dbReference type="InterPro" id="IPR028932">
    <property type="entry name" value="TerB-C"/>
</dbReference>
<evidence type="ECO:0008006" key="5">
    <source>
        <dbReference type="Google" id="ProtNLM"/>
    </source>
</evidence>
<dbReference type="InterPro" id="IPR038056">
    <property type="entry name" value="YjbR-like_sf"/>
</dbReference>
<dbReference type="EMBL" id="BMDH01000001">
    <property type="protein sequence ID" value="GGI13310.1"/>
    <property type="molecule type" value="Genomic_DNA"/>
</dbReference>
<comment type="caution">
    <text evidence="3">The sequence shown here is derived from an EMBL/GenBank/DDBJ whole genome shotgun (WGS) entry which is preliminary data.</text>
</comment>
<dbReference type="Pfam" id="PF15615">
    <property type="entry name" value="TerB_C"/>
    <property type="match status" value="1"/>
</dbReference>
<evidence type="ECO:0000313" key="4">
    <source>
        <dbReference type="Proteomes" id="UP000619536"/>
    </source>
</evidence>
<protein>
    <recommendedName>
        <fullName evidence="5">TerB-C domain-containing protein</fullName>
    </recommendedName>
</protein>
<feature type="domain" description="TerB-C" evidence="2">
    <location>
        <begin position="503"/>
        <end position="663"/>
    </location>
</feature>
<name>A0A8J3EVR1_9BIFI</name>
<sequence>MSMQLSELVEYAYEQYDIDETFPWSQYPGVSVLSHPHTGSWLAILMREWNEQLGEFVEYCDIKCGVPYKQMLAQQQAPYVIFAKRVSGNDWIGVDCSQVYDAHDVFACFDEAYAKAELGNVMVINHVHPQNQPADIVVQPTQRSTRSYSAGHVQSQRIVRAQHTDARFDDPSIPEQLRQMLAMGQQARPSKSLDAQRKLFIRQARFMRDYTETTGTWSTSLFRLYPTYQSLTLNQLRGYFTWRTRYRAGQLQPASAVFISIYLNELFNGVGADSPEDAARKAYHCLAQFEQQDEFFAVNTVALHTWIVDFCVLYGVDVALIQQFIDHTIREQDTLLHTLYSPQEYQESQIIEAIFEFSTTFSKSPIFKKRHDEAVHMVAQLWTYCARQTVEAMQKQSLFSIIFGKPYRRQYFPLADAMVEPIKPETNVSYMLTPMRRLEYQKRAWYIEGYSPFSFDTKQLDTFLRVVDRILRKQWKTGGYLRERDDELWAVPLVEQGFAYVAQQQRRVQIPSIDVSAGTLGKIRTDAALTQERLLTDEERDDTDQTTALTSSGVDSLLDSSSDAVTLSFVDSVNPHDDAQQTIRSQGQQEEHNQDQEFVYRILRDLLADSSGESALADIRQAQRLPAVVADSINSLCWQEFGDTIVEYDGASLQLVDDYADDVAQWLEQQAQ</sequence>
<organism evidence="3 4">
    <name type="scientific">Galliscardovia ingluviei</name>
    <dbReference type="NCBI Taxonomy" id="1769422"/>
    <lineage>
        <taxon>Bacteria</taxon>
        <taxon>Bacillati</taxon>
        <taxon>Actinomycetota</taxon>
        <taxon>Actinomycetes</taxon>
        <taxon>Bifidobacteriales</taxon>
        <taxon>Bifidobacteriaceae</taxon>
        <taxon>Galliscardovia</taxon>
    </lineage>
</organism>
<dbReference type="Proteomes" id="UP000619536">
    <property type="component" value="Unassembled WGS sequence"/>
</dbReference>
<gene>
    <name evidence="3" type="ORF">GCM10007377_05320</name>
</gene>
<evidence type="ECO:0000313" key="3">
    <source>
        <dbReference type="EMBL" id="GGI13310.1"/>
    </source>
</evidence>
<dbReference type="AlphaFoldDB" id="A0A8J3EVR1"/>